<name>A0ACB8SEL2_9AGAM</name>
<dbReference type="EMBL" id="MU277460">
    <property type="protein sequence ID" value="KAI0054390.1"/>
    <property type="molecule type" value="Genomic_DNA"/>
</dbReference>
<proteinExistence type="predicted"/>
<sequence>MRLKASCRIAKSKGDNVEAAGPESPTFEEFTGFAVTENDADTPTEPNEDSDNVSVMSSPTKKGTVNAKARVLVFGTGKSTKPPLYTDDGYRAKGRVPDAKITGGPALLSPIKLSTNSSVGAINWPEAEHEQPAQRPRVRTAKDSGEKKKTSISASKMKSLKKLSISTAKSRKAKAKSSLMSDVIEAANEAKTSGRDHKSDSESDDKEETMDSDDVPFGQLQNKKRARGAVTSESEAEAEPAHHSQKRPALSGSGRSTKSNTKGGNVVSALSKVQAAKKKAKEVPQEPTNAADEEMEERGEVKLTAKKPRAYAGAAEDLVGKTDTRIAKRSKAKVNATPVGNDDMEAQDDDVVPKAKVASASEPEDEESTAESAEESGAESGGEEAPVSDAVAQMSNAQSVCEVTKQELWDRNLQGTYDHLHALRTVTMVSRYLVTRYTFSAVLEKEKYGPLTFFRLKRMVTWVEDLGINFFNAARSQLAGLTMRPINHQGSATANFALMRGEIPAVFYTLGYVHYSNLVKPRNINPRETPGRHIREIAIMPLSQEWERTAAALGAACGDLNLKMFTGLNSSIKFSTAIGELNAGADRRVASQPTLNLQAMHGASSVVAANSRIDPMIRRHTLGVNSTIPIWDCTEHFTRKSDGSHMDEFHPTEVISQHPTRDQLLMEDPPANSFVGIVYTVSKFELTKGGGMYLGLNISGVQILARPLPNQPAMDDAREEAVYPSQDTKPSSSSKKPSSSSKKSSSSSKKLSSSSKKASKA</sequence>
<comment type="caution">
    <text evidence="1">The sequence shown here is derived from an EMBL/GenBank/DDBJ whole genome shotgun (WGS) entry which is preliminary data.</text>
</comment>
<evidence type="ECO:0000313" key="1">
    <source>
        <dbReference type="EMBL" id="KAI0054390.1"/>
    </source>
</evidence>
<protein>
    <submittedName>
        <fullName evidence="1">Uncharacterized protein</fullName>
    </submittedName>
</protein>
<reference evidence="1" key="2">
    <citation type="journal article" date="2022" name="New Phytol.">
        <title>Evolutionary transition to the ectomycorrhizal habit in the genomes of a hyperdiverse lineage of mushroom-forming fungi.</title>
        <authorList>
            <person name="Looney B."/>
            <person name="Miyauchi S."/>
            <person name="Morin E."/>
            <person name="Drula E."/>
            <person name="Courty P.E."/>
            <person name="Kohler A."/>
            <person name="Kuo A."/>
            <person name="LaButti K."/>
            <person name="Pangilinan J."/>
            <person name="Lipzen A."/>
            <person name="Riley R."/>
            <person name="Andreopoulos W."/>
            <person name="He G."/>
            <person name="Johnson J."/>
            <person name="Nolan M."/>
            <person name="Tritt A."/>
            <person name="Barry K.W."/>
            <person name="Grigoriev I.V."/>
            <person name="Nagy L.G."/>
            <person name="Hibbett D."/>
            <person name="Henrissat B."/>
            <person name="Matheny P.B."/>
            <person name="Labbe J."/>
            <person name="Martin F.M."/>
        </authorList>
    </citation>
    <scope>NUCLEOTIDE SEQUENCE</scope>
    <source>
        <strain evidence="1">HHB10654</strain>
    </source>
</reference>
<organism evidence="1 2">
    <name type="scientific">Artomyces pyxidatus</name>
    <dbReference type="NCBI Taxonomy" id="48021"/>
    <lineage>
        <taxon>Eukaryota</taxon>
        <taxon>Fungi</taxon>
        <taxon>Dikarya</taxon>
        <taxon>Basidiomycota</taxon>
        <taxon>Agaricomycotina</taxon>
        <taxon>Agaricomycetes</taxon>
        <taxon>Russulales</taxon>
        <taxon>Auriscalpiaceae</taxon>
        <taxon>Artomyces</taxon>
    </lineage>
</organism>
<keyword evidence="2" id="KW-1185">Reference proteome</keyword>
<reference evidence="1" key="1">
    <citation type="submission" date="2021-03" db="EMBL/GenBank/DDBJ databases">
        <authorList>
            <consortium name="DOE Joint Genome Institute"/>
            <person name="Ahrendt S."/>
            <person name="Looney B.P."/>
            <person name="Miyauchi S."/>
            <person name="Morin E."/>
            <person name="Drula E."/>
            <person name="Courty P.E."/>
            <person name="Chicoki N."/>
            <person name="Fauchery L."/>
            <person name="Kohler A."/>
            <person name="Kuo A."/>
            <person name="Labutti K."/>
            <person name="Pangilinan J."/>
            <person name="Lipzen A."/>
            <person name="Riley R."/>
            <person name="Andreopoulos W."/>
            <person name="He G."/>
            <person name="Johnson J."/>
            <person name="Barry K.W."/>
            <person name="Grigoriev I.V."/>
            <person name="Nagy L."/>
            <person name="Hibbett D."/>
            <person name="Henrissat B."/>
            <person name="Matheny P.B."/>
            <person name="Labbe J."/>
            <person name="Martin F."/>
        </authorList>
    </citation>
    <scope>NUCLEOTIDE SEQUENCE</scope>
    <source>
        <strain evidence="1">HHB10654</strain>
    </source>
</reference>
<gene>
    <name evidence="1" type="ORF">BV25DRAFT_1843691</name>
</gene>
<accession>A0ACB8SEL2</accession>
<dbReference type="Proteomes" id="UP000814140">
    <property type="component" value="Unassembled WGS sequence"/>
</dbReference>
<evidence type="ECO:0000313" key="2">
    <source>
        <dbReference type="Proteomes" id="UP000814140"/>
    </source>
</evidence>